<comment type="function">
    <text evidence="4">Catalyzes the complicated ring closure reaction between the two acyclic compounds 1-deoxy-D-xylulose-5-phosphate (DXP) and 3-amino-2-oxopropyl phosphate (1-amino-acetone-3-phosphate or AAP) to form pyridoxine 5'-phosphate (PNP) and inorganic phosphate.</text>
</comment>
<dbReference type="InterPro" id="IPR004569">
    <property type="entry name" value="PyrdxlP_synth_PdxJ"/>
</dbReference>
<feature type="binding site" evidence="4">
    <location>
        <position position="104"/>
    </location>
    <ligand>
        <name>1-deoxy-D-xylulose 5-phosphate</name>
        <dbReference type="ChEBI" id="CHEBI:57792"/>
    </ligand>
</feature>
<dbReference type="OrthoDB" id="9806590at2"/>
<dbReference type="Pfam" id="PF03740">
    <property type="entry name" value="PdxJ"/>
    <property type="match status" value="1"/>
</dbReference>
<feature type="binding site" evidence="4">
    <location>
        <begin position="218"/>
        <end position="219"/>
    </location>
    <ligand>
        <name>3-amino-2-oxopropyl phosphate</name>
        <dbReference type="ChEBI" id="CHEBI:57279"/>
    </ligand>
</feature>
<feature type="binding site" evidence="4">
    <location>
        <position position="22"/>
    </location>
    <ligand>
        <name>3-amino-2-oxopropyl phosphate</name>
        <dbReference type="ChEBI" id="CHEBI:57279"/>
    </ligand>
</feature>
<feature type="binding site" evidence="4">
    <location>
        <position position="49"/>
    </location>
    <ligand>
        <name>1-deoxy-D-xylulose 5-phosphate</name>
        <dbReference type="ChEBI" id="CHEBI:57792"/>
    </ligand>
</feature>
<dbReference type="NCBIfam" id="TIGR00559">
    <property type="entry name" value="pdxJ"/>
    <property type="match status" value="1"/>
</dbReference>
<protein>
    <recommendedName>
        <fullName evidence="4 5">Pyridoxine 5'-phosphate synthase</fullName>
        <shortName evidence="4">PNP synthase</shortName>
        <ecNumber evidence="4 5">2.6.99.2</ecNumber>
    </recommendedName>
</protein>
<reference evidence="7" key="1">
    <citation type="submission" date="2016-10" db="EMBL/GenBank/DDBJ databases">
        <authorList>
            <person name="Varghese N."/>
            <person name="Submissions S."/>
        </authorList>
    </citation>
    <scope>NUCLEOTIDE SEQUENCE [LARGE SCALE GENOMIC DNA]</scope>
    <source>
        <strain evidence="7">CGMCC 1.6494</strain>
    </source>
</reference>
<keyword evidence="3 4" id="KW-0664">Pyridoxine biosynthesis</keyword>
<dbReference type="AlphaFoldDB" id="A0A1G9ZT48"/>
<name>A0A1G9ZT48_9GAMM</name>
<dbReference type="UniPathway" id="UPA00244">
    <property type="reaction ID" value="UER00313"/>
</dbReference>
<keyword evidence="7" id="KW-1185">Reference proteome</keyword>
<dbReference type="InterPro" id="IPR036130">
    <property type="entry name" value="Pyridoxine-5'_phos_synth"/>
</dbReference>
<dbReference type="CDD" id="cd00003">
    <property type="entry name" value="PNPsynthase"/>
    <property type="match status" value="1"/>
</dbReference>
<keyword evidence="1 4" id="KW-0963">Cytoplasm</keyword>
<organism evidence="6 7">
    <name type="scientific">Vreelandella arcis</name>
    <dbReference type="NCBI Taxonomy" id="416873"/>
    <lineage>
        <taxon>Bacteria</taxon>
        <taxon>Pseudomonadati</taxon>
        <taxon>Pseudomonadota</taxon>
        <taxon>Gammaproteobacteria</taxon>
        <taxon>Oceanospirillales</taxon>
        <taxon>Halomonadaceae</taxon>
        <taxon>Vreelandella</taxon>
    </lineage>
</organism>
<feature type="site" description="Transition state stabilizer" evidence="4">
    <location>
        <position position="155"/>
    </location>
</feature>
<dbReference type="GO" id="GO:0005829">
    <property type="term" value="C:cytosol"/>
    <property type="evidence" value="ECO:0007669"/>
    <property type="project" value="TreeGrafter"/>
</dbReference>
<feature type="active site" description="Proton donor" evidence="4">
    <location>
        <position position="196"/>
    </location>
</feature>
<comment type="similarity">
    <text evidence="4">Belongs to the PNP synthase family.</text>
</comment>
<dbReference type="Proteomes" id="UP000199677">
    <property type="component" value="Unassembled WGS sequence"/>
</dbReference>
<dbReference type="STRING" id="416873.SAMN04487951_103236"/>
<comment type="pathway">
    <text evidence="4">Cofactor biosynthesis; pyridoxine 5'-phosphate biosynthesis; pyridoxine 5'-phosphate from D-erythrose 4-phosphate: step 5/5.</text>
</comment>
<evidence type="ECO:0000313" key="6">
    <source>
        <dbReference type="EMBL" id="SDN24101.1"/>
    </source>
</evidence>
<dbReference type="RefSeq" id="WP_089703121.1">
    <property type="nucleotide sequence ID" value="NZ_FNII01000003.1"/>
</dbReference>
<dbReference type="PANTHER" id="PTHR30456:SF0">
    <property type="entry name" value="PYRIDOXINE 5'-PHOSPHATE SYNTHASE"/>
    <property type="match status" value="1"/>
</dbReference>
<evidence type="ECO:0000313" key="7">
    <source>
        <dbReference type="Proteomes" id="UP000199677"/>
    </source>
</evidence>
<evidence type="ECO:0000256" key="3">
    <source>
        <dbReference type="ARBA" id="ARBA00023096"/>
    </source>
</evidence>
<dbReference type="NCBIfam" id="NF003625">
    <property type="entry name" value="PRK05265.1-3"/>
    <property type="match status" value="1"/>
</dbReference>
<feature type="binding site" evidence="4">
    <location>
        <position position="54"/>
    </location>
    <ligand>
        <name>1-deoxy-D-xylulose 5-phosphate</name>
        <dbReference type="ChEBI" id="CHEBI:57792"/>
    </ligand>
</feature>
<feature type="binding site" evidence="4">
    <location>
        <position position="11"/>
    </location>
    <ligand>
        <name>3-amino-2-oxopropyl phosphate</name>
        <dbReference type="ChEBI" id="CHEBI:57279"/>
    </ligand>
</feature>
<accession>A0A1G9ZT48</accession>
<dbReference type="GO" id="GO:0033856">
    <property type="term" value="F:pyridoxine 5'-phosphate synthase activity"/>
    <property type="evidence" value="ECO:0007669"/>
    <property type="project" value="UniProtKB-UniRule"/>
</dbReference>
<dbReference type="HAMAP" id="MF_00279">
    <property type="entry name" value="PdxJ"/>
    <property type="match status" value="1"/>
</dbReference>
<evidence type="ECO:0000256" key="1">
    <source>
        <dbReference type="ARBA" id="ARBA00022490"/>
    </source>
</evidence>
<dbReference type="NCBIfam" id="NF003623">
    <property type="entry name" value="PRK05265.1-1"/>
    <property type="match status" value="1"/>
</dbReference>
<keyword evidence="2 4" id="KW-0808">Transferase</keyword>
<proteinExistence type="inferred from homology"/>
<dbReference type="PANTHER" id="PTHR30456">
    <property type="entry name" value="PYRIDOXINE 5'-PHOSPHATE SYNTHASE"/>
    <property type="match status" value="1"/>
</dbReference>
<dbReference type="EC" id="2.6.99.2" evidence="4 5"/>
<evidence type="ECO:0000256" key="2">
    <source>
        <dbReference type="ARBA" id="ARBA00022679"/>
    </source>
</evidence>
<dbReference type="InterPro" id="IPR013785">
    <property type="entry name" value="Aldolase_TIM"/>
</dbReference>
<feature type="active site" description="Proton acceptor" evidence="4">
    <location>
        <position position="74"/>
    </location>
</feature>
<comment type="catalytic activity">
    <reaction evidence="4">
        <text>3-amino-2-oxopropyl phosphate + 1-deoxy-D-xylulose 5-phosphate = pyridoxine 5'-phosphate + phosphate + 2 H2O + H(+)</text>
        <dbReference type="Rhea" id="RHEA:15265"/>
        <dbReference type="ChEBI" id="CHEBI:15377"/>
        <dbReference type="ChEBI" id="CHEBI:15378"/>
        <dbReference type="ChEBI" id="CHEBI:43474"/>
        <dbReference type="ChEBI" id="CHEBI:57279"/>
        <dbReference type="ChEBI" id="CHEBI:57792"/>
        <dbReference type="ChEBI" id="CHEBI:58589"/>
        <dbReference type="EC" id="2.6.99.2"/>
    </reaction>
</comment>
<dbReference type="EMBL" id="FNII01000003">
    <property type="protein sequence ID" value="SDN24101.1"/>
    <property type="molecule type" value="Genomic_DNA"/>
</dbReference>
<evidence type="ECO:0000256" key="5">
    <source>
        <dbReference type="NCBIfam" id="TIGR00559"/>
    </source>
</evidence>
<dbReference type="SUPFAM" id="SSF63892">
    <property type="entry name" value="Pyridoxine 5'-phosphate synthase"/>
    <property type="match status" value="1"/>
</dbReference>
<dbReference type="GO" id="GO:0008615">
    <property type="term" value="P:pyridoxine biosynthetic process"/>
    <property type="evidence" value="ECO:0007669"/>
    <property type="project" value="UniProtKB-UniRule"/>
</dbReference>
<dbReference type="FunFam" id="3.20.20.70:FF:000042">
    <property type="entry name" value="Pyridoxine 5'-phosphate synthase"/>
    <property type="match status" value="1"/>
</dbReference>
<dbReference type="NCBIfam" id="NF003627">
    <property type="entry name" value="PRK05265.1-5"/>
    <property type="match status" value="1"/>
</dbReference>
<comment type="subunit">
    <text evidence="4">Homooctamer; tetramer of dimers.</text>
</comment>
<gene>
    <name evidence="4" type="primary">pdxJ</name>
    <name evidence="6" type="ORF">SAMN04487951_103236</name>
</gene>
<sequence>MHPPRILLGVNIDHIATLRQARGTRYPDPVQAALLAEEAGADGITVHLREDRRHIQLRDVRLLAEVLNTRMNLEMAVTDEMLALAEEVRPAHVCLVPEKREELTTEGGLDVVGGFDAIANACQRLAAAGCEVSLFIDPEAAQIDAAQRAGAPVIELHTGAYAEAPPGSEAAMAEYQRLTTAATHAVSLGLVVNAGHGLHYHNVEAIAALPGVNELNIGHAIIARALFVGLKDAVAEMKRLIIAGQEAGLMAALDAHDHAHDHESQHDHVHNGCCGH</sequence>
<dbReference type="Gene3D" id="3.20.20.70">
    <property type="entry name" value="Aldolase class I"/>
    <property type="match status" value="1"/>
</dbReference>
<feature type="active site" description="Proton acceptor" evidence="4">
    <location>
        <position position="47"/>
    </location>
</feature>
<feature type="binding site" evidence="4">
    <location>
        <begin position="13"/>
        <end position="14"/>
    </location>
    <ligand>
        <name>1-deoxy-D-xylulose 5-phosphate</name>
        <dbReference type="ChEBI" id="CHEBI:57792"/>
    </ligand>
</feature>
<comment type="subcellular location">
    <subcellularLocation>
        <location evidence="4">Cytoplasm</location>
    </subcellularLocation>
</comment>
<evidence type="ECO:0000256" key="4">
    <source>
        <dbReference type="HAMAP-Rule" id="MF_00279"/>
    </source>
</evidence>
<feature type="binding site" evidence="4">
    <location>
        <position position="197"/>
    </location>
    <ligand>
        <name>3-amino-2-oxopropyl phosphate</name>
        <dbReference type="ChEBI" id="CHEBI:57279"/>
    </ligand>
</feature>